<gene>
    <name evidence="3" type="ORF">ACJDT4_12525</name>
</gene>
<comment type="caution">
    <text evidence="3">The sequence shown here is derived from an EMBL/GenBank/DDBJ whole genome shotgun (WGS) entry which is preliminary data.</text>
</comment>
<dbReference type="Proteomes" id="UP001623592">
    <property type="component" value="Unassembled WGS sequence"/>
</dbReference>
<evidence type="ECO:0000259" key="2">
    <source>
        <dbReference type="Pfam" id="PF17482"/>
    </source>
</evidence>
<feature type="domain" description="Tail sheath protein C-terminal" evidence="2">
    <location>
        <begin position="235"/>
        <end position="358"/>
    </location>
</feature>
<organism evidence="3 4">
    <name type="scientific">Clostridium neuense</name>
    <dbReference type="NCBI Taxonomy" id="1728934"/>
    <lineage>
        <taxon>Bacteria</taxon>
        <taxon>Bacillati</taxon>
        <taxon>Bacillota</taxon>
        <taxon>Clostridia</taxon>
        <taxon>Eubacteriales</taxon>
        <taxon>Clostridiaceae</taxon>
        <taxon>Clostridium</taxon>
    </lineage>
</organism>
<accession>A0ABW8TFG0</accession>
<dbReference type="EMBL" id="JBJIAA010000009">
    <property type="protein sequence ID" value="MFL0251253.1"/>
    <property type="molecule type" value="Genomic_DNA"/>
</dbReference>
<keyword evidence="4" id="KW-1185">Reference proteome</keyword>
<comment type="similarity">
    <text evidence="1">Belongs to the myoviridae tail sheath protein family.</text>
</comment>
<dbReference type="Gene3D" id="3.40.50.11790">
    <property type="match status" value="1"/>
</dbReference>
<dbReference type="Gene3D" id="3.30.1370.220">
    <property type="match status" value="1"/>
</dbReference>
<protein>
    <submittedName>
        <fullName evidence="3">Phage tail sheath C-terminal domain-containing protein</fullName>
    </submittedName>
</protein>
<name>A0ABW8TFG0_9CLOT</name>
<sequence>MGLPVINITFKRLANDAEQKSQRGIVALIIKDDTDKTFTTKEYKNLDDLSTDEKLYTASNLQYIKDCLKGSPGKVIVIRINATDGNIQDAFTIIKSMKINWLGCAEGVQADQDAICTFVKDQEELKKTYKAVVFKPTTPPDCKQIVVLGNEKVTFKDNARGQVTGEKYISRLLGILAGLPLSMSSTYYVLDDLATIVEPTNINTSIDSGNLIIINDDGVIRIGRGVTSLTTITDDDTEDMKKIAVVEAINIMQEDITTTFKSNYVGKYKNSPDNQVIFISGINDYYKTLAQNDILDADYTNTCDIDIEAQRQAWIKAGNSEATTWKDADVRKNTFKSNVFIKANVKVLDAMEDMDFTTILE</sequence>
<evidence type="ECO:0000313" key="3">
    <source>
        <dbReference type="EMBL" id="MFL0251253.1"/>
    </source>
</evidence>
<proteinExistence type="inferred from homology"/>
<reference evidence="3 4" key="1">
    <citation type="submission" date="2024-11" db="EMBL/GenBank/DDBJ databases">
        <authorList>
            <person name="Heng Y.C."/>
            <person name="Lim A.C.H."/>
            <person name="Lee J.K.Y."/>
            <person name="Kittelmann S."/>
        </authorList>
    </citation>
    <scope>NUCLEOTIDE SEQUENCE [LARGE SCALE GENOMIC DNA]</scope>
    <source>
        <strain evidence="3 4">WILCCON 0114</strain>
    </source>
</reference>
<evidence type="ECO:0000313" key="4">
    <source>
        <dbReference type="Proteomes" id="UP001623592"/>
    </source>
</evidence>
<dbReference type="Pfam" id="PF17482">
    <property type="entry name" value="Phage_sheath_1C"/>
    <property type="match status" value="1"/>
</dbReference>
<dbReference type="InterPro" id="IPR020287">
    <property type="entry name" value="Tail_sheath_C"/>
</dbReference>
<evidence type="ECO:0000256" key="1">
    <source>
        <dbReference type="ARBA" id="ARBA00008005"/>
    </source>
</evidence>